<dbReference type="InterPro" id="IPR011250">
    <property type="entry name" value="OMP/PagP_B-barrel"/>
</dbReference>
<dbReference type="Gene3D" id="2.40.160.20">
    <property type="match status" value="1"/>
</dbReference>
<evidence type="ECO:0000313" key="4">
    <source>
        <dbReference type="EMBL" id="MTH79486.1"/>
    </source>
</evidence>
<feature type="domain" description="Outer membrane protein beta-barrel" evidence="3">
    <location>
        <begin position="42"/>
        <end position="196"/>
    </location>
</feature>
<dbReference type="AlphaFoldDB" id="A0A6L6JD92"/>
<gene>
    <name evidence="4" type="ORF">GL286_17360</name>
</gene>
<dbReference type="InterPro" id="IPR027385">
    <property type="entry name" value="Beta-barrel_OMP"/>
</dbReference>
<sequence>MKLASYAIIAGLAATAANAGGYVPPVVETPVAPIVETVEPVAADWTGFYAGVQYGKGNAELSVPGASADEDFDAYGLHAGYLRDFGQFVLGGEADYNRINLDESGDADLFRLRGRAGYDMGKFLPYATLGVAQLESDDLSETGITYGIGADYMINDKFTVGAEYSRNDFKDVAEDVVGSGADLDTDLFQVRASYRF</sequence>
<evidence type="ECO:0000256" key="1">
    <source>
        <dbReference type="ARBA" id="ARBA00022729"/>
    </source>
</evidence>
<dbReference type="SUPFAM" id="SSF56925">
    <property type="entry name" value="OMPA-like"/>
    <property type="match status" value="1"/>
</dbReference>
<keyword evidence="1 2" id="KW-0732">Signal</keyword>
<dbReference type="Pfam" id="PF13505">
    <property type="entry name" value="OMP_b-brl"/>
    <property type="match status" value="1"/>
</dbReference>
<keyword evidence="5" id="KW-1185">Reference proteome</keyword>
<protein>
    <submittedName>
        <fullName evidence="4">Porin</fullName>
    </submittedName>
</protein>
<proteinExistence type="predicted"/>
<dbReference type="OrthoDB" id="268975at2"/>
<accession>A0A6L6JD92</accession>
<dbReference type="RefSeq" id="WP_155096842.1">
    <property type="nucleotide sequence ID" value="NZ_WMIE01000016.1"/>
</dbReference>
<feature type="chain" id="PRO_5027016126" evidence="2">
    <location>
        <begin position="20"/>
        <end position="196"/>
    </location>
</feature>
<comment type="caution">
    <text evidence="4">The sequence shown here is derived from an EMBL/GenBank/DDBJ whole genome shotgun (WGS) entry which is preliminary data.</text>
</comment>
<evidence type="ECO:0000256" key="2">
    <source>
        <dbReference type="SAM" id="SignalP"/>
    </source>
</evidence>
<evidence type="ECO:0000259" key="3">
    <source>
        <dbReference type="Pfam" id="PF13505"/>
    </source>
</evidence>
<dbReference type="EMBL" id="WMIE01000016">
    <property type="protein sequence ID" value="MTH79486.1"/>
    <property type="molecule type" value="Genomic_DNA"/>
</dbReference>
<organism evidence="4 5">
    <name type="scientific">Paracoccus aestuariivivens</name>
    <dbReference type="NCBI Taxonomy" id="1820333"/>
    <lineage>
        <taxon>Bacteria</taxon>
        <taxon>Pseudomonadati</taxon>
        <taxon>Pseudomonadota</taxon>
        <taxon>Alphaproteobacteria</taxon>
        <taxon>Rhodobacterales</taxon>
        <taxon>Paracoccaceae</taxon>
        <taxon>Paracoccus</taxon>
    </lineage>
</organism>
<evidence type="ECO:0000313" key="5">
    <source>
        <dbReference type="Proteomes" id="UP000478183"/>
    </source>
</evidence>
<feature type="signal peptide" evidence="2">
    <location>
        <begin position="1"/>
        <end position="19"/>
    </location>
</feature>
<dbReference type="Proteomes" id="UP000478183">
    <property type="component" value="Unassembled WGS sequence"/>
</dbReference>
<reference evidence="4 5" key="1">
    <citation type="submission" date="2019-11" db="EMBL/GenBank/DDBJ databases">
        <authorList>
            <person name="Dong K."/>
        </authorList>
    </citation>
    <scope>NUCLEOTIDE SEQUENCE [LARGE SCALE GENOMIC DNA]</scope>
    <source>
        <strain evidence="4 5">NBRC 111993</strain>
    </source>
</reference>
<name>A0A6L6JD92_9RHOB</name>